<evidence type="ECO:0008006" key="4">
    <source>
        <dbReference type="Google" id="ProtNLM"/>
    </source>
</evidence>
<protein>
    <recommendedName>
        <fullName evidence="4">Tetratricopeptide repeat protein</fullName>
    </recommendedName>
</protein>
<keyword evidence="3" id="KW-1185">Reference proteome</keyword>
<accession>A0ABU6FK42</accession>
<evidence type="ECO:0000313" key="3">
    <source>
        <dbReference type="Proteomes" id="UP001354931"/>
    </source>
</evidence>
<evidence type="ECO:0000313" key="2">
    <source>
        <dbReference type="EMBL" id="MEB8344209.1"/>
    </source>
</evidence>
<proteinExistence type="predicted"/>
<reference evidence="2 3" key="1">
    <citation type="submission" date="2022-10" db="EMBL/GenBank/DDBJ databases">
        <authorList>
            <person name="Xie J."/>
            <person name="Shen N."/>
        </authorList>
    </citation>
    <scope>NUCLEOTIDE SEQUENCE [LARGE SCALE GENOMIC DNA]</scope>
    <source>
        <strain evidence="2 3">YIM65594</strain>
    </source>
</reference>
<feature type="compositionally biased region" description="Basic and acidic residues" evidence="1">
    <location>
        <begin position="145"/>
        <end position="160"/>
    </location>
</feature>
<dbReference type="Proteomes" id="UP001354931">
    <property type="component" value="Unassembled WGS sequence"/>
</dbReference>
<feature type="region of interest" description="Disordered" evidence="1">
    <location>
        <begin position="117"/>
        <end position="160"/>
    </location>
</feature>
<dbReference type="EMBL" id="JAOZYC010000208">
    <property type="protein sequence ID" value="MEB8344209.1"/>
    <property type="molecule type" value="Genomic_DNA"/>
</dbReference>
<organism evidence="2 3">
    <name type="scientific">Streptomyces endophyticus</name>
    <dbReference type="NCBI Taxonomy" id="714166"/>
    <lineage>
        <taxon>Bacteria</taxon>
        <taxon>Bacillati</taxon>
        <taxon>Actinomycetota</taxon>
        <taxon>Actinomycetes</taxon>
        <taxon>Kitasatosporales</taxon>
        <taxon>Streptomycetaceae</taxon>
        <taxon>Streptomyces</taxon>
    </lineage>
</organism>
<evidence type="ECO:0000256" key="1">
    <source>
        <dbReference type="SAM" id="MobiDB-lite"/>
    </source>
</evidence>
<name>A0ABU6FK42_9ACTN</name>
<comment type="caution">
    <text evidence="2">The sequence shown here is derived from an EMBL/GenBank/DDBJ whole genome shotgun (WGS) entry which is preliminary data.</text>
</comment>
<sequence length="160" mass="17175">MPAVAPAATAQPTQPAEPDPHALLLAAVQAGRHGEAASIAAAWEGEALRVYGMRSSQVVHWMEVRADLARLADEPGRSCELWIAVAHARIARGEAPSDEDVEAAVDRAHHQFEQVRDPDRARGHAAGLTALREQVPGRRPGALDAIKRRLDTLSDPARKA</sequence>
<gene>
    <name evidence="2" type="ORF">OKJ99_42710</name>
</gene>
<dbReference type="RefSeq" id="WP_326024059.1">
    <property type="nucleotide sequence ID" value="NZ_JAOZYC010000208.1"/>
</dbReference>